<dbReference type="Pfam" id="PF14976">
    <property type="entry name" value="YPEH2ZP"/>
    <property type="match status" value="1"/>
</dbReference>
<evidence type="ECO:0000313" key="6">
    <source>
        <dbReference type="Proteomes" id="UP000237144"/>
    </source>
</evidence>
<keyword evidence="3" id="KW-0732">Signal</keyword>
<evidence type="ECO:0000256" key="2">
    <source>
        <dbReference type="SAM" id="MobiDB-lite"/>
    </source>
</evidence>
<gene>
    <name evidence="5" type="ORF">BMF94_5313</name>
</gene>
<organism evidence="5 6">
    <name type="scientific">Rhodotorula taiwanensis</name>
    <dbReference type="NCBI Taxonomy" id="741276"/>
    <lineage>
        <taxon>Eukaryota</taxon>
        <taxon>Fungi</taxon>
        <taxon>Dikarya</taxon>
        <taxon>Basidiomycota</taxon>
        <taxon>Pucciniomycotina</taxon>
        <taxon>Microbotryomycetes</taxon>
        <taxon>Sporidiobolales</taxon>
        <taxon>Sporidiobolaceae</taxon>
        <taxon>Rhodotorula</taxon>
    </lineage>
</organism>
<evidence type="ECO:0000259" key="4">
    <source>
        <dbReference type="PROSITE" id="PS00028"/>
    </source>
</evidence>
<protein>
    <recommendedName>
        <fullName evidence="4">C2H2-type domain-containing protein</fullName>
    </recommendedName>
</protein>
<dbReference type="InterPro" id="IPR013087">
    <property type="entry name" value="Znf_C2H2_type"/>
</dbReference>
<sequence length="698" mass="73524">MTRLTSLATAAVACLAASTFTGTVSAQSSTSGASASSTVAGGGSSTGGTVTMTSGAVSSAATAASAANGTRGAEPLVTVEGTVPAYANGTQASLTATIEAVWSTHFARGALTQGLTTLLSADNQTVYGVVLEFNETTANLNYSSTLVPWIATISCDSPIQSYTLPESEYSGNGSMMASANGTAGGNETVTMDLLQQAQDLGAKAILMYSSRSQSCTLNSTSLSSNSSGAATTGSNSSTSVTIPVFSTASQNVANIILQQFMNVAGGHRYFNSTLLTASTSNLTQALEAATQSGRLSGALNSVTTDYLLARINPTYNASDSSNGVVATIGRAPSLSASSTSQPAATGTASQIPLPEMRDPRLSLLPEPGHGRHSHFQHDDDQYADMPPLIGGPSMSAASRVLYQGTTDRDAASRFAAAIASSSSTSAMADSRQTRWTAEQEILQRSFERVHVHRNDLLQLPYPTPPVTAPLPPPSAVPIHRVYTLRCATCDTFLSDRGMRAVLLLKPHIILFSTDSAPANSTTFWPDDISQDQVERTCECLTSSINCHGCGKTVGYNIVSPCSKCNASVQKHQRSANHHRFVFHHNEVTARERTYYPGEPGVSNPIVRVQPSLSISREGSRSSTPLARTREADALEKDGPLRSSRVRTVSPAPRARDRGLRLLKAGDTVYWHMLVAGGERCPSVDPKMRVPVWKENEGR</sequence>
<dbReference type="AlphaFoldDB" id="A0A2S5B4B6"/>
<feature type="region of interest" description="Disordered" evidence="2">
    <location>
        <begin position="218"/>
        <end position="237"/>
    </location>
</feature>
<feature type="compositionally biased region" description="Polar residues" evidence="2">
    <location>
        <begin position="334"/>
        <end position="350"/>
    </location>
</feature>
<dbReference type="EMBL" id="PJQD01000075">
    <property type="protein sequence ID" value="POY71620.1"/>
    <property type="molecule type" value="Genomic_DNA"/>
</dbReference>
<evidence type="ECO:0000313" key="5">
    <source>
        <dbReference type="EMBL" id="POY71620.1"/>
    </source>
</evidence>
<proteinExistence type="inferred from homology"/>
<feature type="region of interest" description="Disordered" evidence="2">
    <location>
        <begin position="610"/>
        <end position="652"/>
    </location>
</feature>
<name>A0A2S5B4B6_9BASI</name>
<feature type="compositionally biased region" description="Basic and acidic residues" evidence="2">
    <location>
        <begin position="627"/>
        <end position="639"/>
    </location>
</feature>
<feature type="compositionally biased region" description="Low complexity" evidence="2">
    <location>
        <begin position="25"/>
        <end position="39"/>
    </location>
</feature>
<comment type="caution">
    <text evidence="5">The sequence shown here is derived from an EMBL/GenBank/DDBJ whole genome shotgun (WGS) entry which is preliminary data.</text>
</comment>
<feature type="compositionally biased region" description="Low complexity" evidence="2">
    <location>
        <begin position="611"/>
        <end position="622"/>
    </location>
</feature>
<dbReference type="PROSITE" id="PS00028">
    <property type="entry name" value="ZINC_FINGER_C2H2_1"/>
    <property type="match status" value="1"/>
</dbReference>
<evidence type="ECO:0000256" key="3">
    <source>
        <dbReference type="SAM" id="SignalP"/>
    </source>
</evidence>
<feature type="chain" id="PRO_5015441883" description="C2H2-type domain-containing protein" evidence="3">
    <location>
        <begin position="27"/>
        <end position="698"/>
    </location>
</feature>
<feature type="region of interest" description="Disordered" evidence="2">
    <location>
        <begin position="333"/>
        <end position="354"/>
    </location>
</feature>
<feature type="signal peptide" evidence="3">
    <location>
        <begin position="1"/>
        <end position="26"/>
    </location>
</feature>
<reference evidence="5 6" key="1">
    <citation type="journal article" date="2018" name="Front. Microbiol.">
        <title>Prospects for Fungal Bioremediation of Acidic Radioactive Waste Sites: Characterization and Genome Sequence of Rhodotorula taiwanensis MD1149.</title>
        <authorList>
            <person name="Tkavc R."/>
            <person name="Matrosova V.Y."/>
            <person name="Grichenko O.E."/>
            <person name="Gostincar C."/>
            <person name="Volpe R.P."/>
            <person name="Klimenkova P."/>
            <person name="Gaidamakova E.K."/>
            <person name="Zhou C.E."/>
            <person name="Stewart B.J."/>
            <person name="Lyman M.G."/>
            <person name="Malfatti S.A."/>
            <person name="Rubinfeld B."/>
            <person name="Courtot M."/>
            <person name="Singh J."/>
            <person name="Dalgard C.L."/>
            <person name="Hamilton T."/>
            <person name="Frey K.G."/>
            <person name="Gunde-Cimerman N."/>
            <person name="Dugan L."/>
            <person name="Daly M.J."/>
        </authorList>
    </citation>
    <scope>NUCLEOTIDE SEQUENCE [LARGE SCALE GENOMIC DNA]</scope>
    <source>
        <strain evidence="5 6">MD1149</strain>
    </source>
</reference>
<dbReference type="STRING" id="741276.A0A2S5B4B6"/>
<accession>A0A2S5B4B6</accession>
<keyword evidence="6" id="KW-1185">Reference proteome</keyword>
<dbReference type="OrthoDB" id="2526683at2759"/>
<dbReference type="GO" id="GO:0005829">
    <property type="term" value="C:cytosol"/>
    <property type="evidence" value="ECO:0007669"/>
    <property type="project" value="TreeGrafter"/>
</dbReference>
<comment type="similarity">
    <text evidence="1">Belongs to the FAM72 family.</text>
</comment>
<feature type="region of interest" description="Disordered" evidence="2">
    <location>
        <begin position="25"/>
        <end position="45"/>
    </location>
</feature>
<feature type="domain" description="C2H2-type" evidence="4">
    <location>
        <begin position="561"/>
        <end position="583"/>
    </location>
</feature>
<evidence type="ECO:0000256" key="1">
    <source>
        <dbReference type="ARBA" id="ARBA00006888"/>
    </source>
</evidence>
<dbReference type="InterPro" id="IPR026768">
    <property type="entry name" value="YPEH2ZP"/>
</dbReference>
<dbReference type="PANTHER" id="PTHR31841:SF1">
    <property type="entry name" value="PROTEIN FAM72A-RELATED"/>
    <property type="match status" value="1"/>
</dbReference>
<dbReference type="PANTHER" id="PTHR31841">
    <property type="entry name" value="PROTEIN FAM72A-RELATED"/>
    <property type="match status" value="1"/>
</dbReference>
<dbReference type="Proteomes" id="UP000237144">
    <property type="component" value="Unassembled WGS sequence"/>
</dbReference>